<dbReference type="PANTHER" id="PTHR11741">
    <property type="entry name" value="ELONGATION FACTOR TS"/>
    <property type="match status" value="1"/>
</dbReference>
<dbReference type="InterPro" id="IPR009060">
    <property type="entry name" value="UBA-like_sf"/>
</dbReference>
<dbReference type="Pfam" id="PF00889">
    <property type="entry name" value="EF_TS"/>
    <property type="match status" value="1"/>
</dbReference>
<comment type="subcellular location">
    <subcellularLocation>
        <location evidence="4">Mitochondrion</location>
    </subcellularLocation>
</comment>
<evidence type="ECO:0000259" key="5">
    <source>
        <dbReference type="Pfam" id="PF00889"/>
    </source>
</evidence>
<dbReference type="SUPFAM" id="SSF54713">
    <property type="entry name" value="Elongation factor Ts (EF-Ts), dimerisation domain"/>
    <property type="match status" value="1"/>
</dbReference>
<sequence>MLFRRLFHHTSFVSFLSSNVMTANQSLLSSLRKKTGYAITNCKKALEINDNDIEKAENWLNSQAQAQGWAKAAKLNSRSTPNGLVGIRLDTKCAIMVEVNCETDFVSKNEKFQTLVAQITEACFKKSLEMVSSMDNPQESSLLKIGFDSEQLGTLQLNDSKNSKLSDLVALNIGLIGENMTLRRAVALYSTNSNIKFSSCTHPQQVLNESFLGKYAAVFAYEECTPSVKMEELNEVIAAEKLQKQLCQHIIGMNPRTIDKAKKLPDEENVEKSTNEEKAEKLVGDEESALYHQEFLAYPEFTVREVLAHVGWDIKGFLRFECGENLN</sequence>
<keyword evidence="3 4" id="KW-0648">Protein biosynthesis</keyword>
<dbReference type="InterPro" id="IPR001816">
    <property type="entry name" value="Transl_elong_EFTs/EF1B"/>
</dbReference>
<comment type="similarity">
    <text evidence="1 4">Belongs to the EF-Ts family.</text>
</comment>
<evidence type="ECO:0000256" key="4">
    <source>
        <dbReference type="HAMAP-Rule" id="MF_03135"/>
    </source>
</evidence>
<accession>A0A8J2RRK7</accession>
<dbReference type="Gene3D" id="3.30.479.20">
    <property type="entry name" value="Elongation factor Ts, dimerisation domain"/>
    <property type="match status" value="2"/>
</dbReference>
<dbReference type="CDD" id="cd14275">
    <property type="entry name" value="UBA_EF-Ts"/>
    <property type="match status" value="1"/>
</dbReference>
<dbReference type="InterPro" id="IPR036402">
    <property type="entry name" value="EF-Ts_dimer_sf"/>
</dbReference>
<dbReference type="HAMAP" id="MF_00050">
    <property type="entry name" value="EF_Ts"/>
    <property type="match status" value="1"/>
</dbReference>
<reference evidence="6" key="1">
    <citation type="submission" date="2021-11" db="EMBL/GenBank/DDBJ databases">
        <authorList>
            <person name="Schell T."/>
        </authorList>
    </citation>
    <scope>NUCLEOTIDE SEQUENCE</scope>
    <source>
        <strain evidence="6">M5</strain>
    </source>
</reference>
<evidence type="ECO:0000313" key="6">
    <source>
        <dbReference type="EMBL" id="CAH0106104.1"/>
    </source>
</evidence>
<evidence type="ECO:0000256" key="3">
    <source>
        <dbReference type="ARBA" id="ARBA00022917"/>
    </source>
</evidence>
<keyword evidence="4" id="KW-0496">Mitochondrion</keyword>
<dbReference type="PROSITE" id="PS01127">
    <property type="entry name" value="EF_TS_2"/>
    <property type="match status" value="1"/>
</dbReference>
<comment type="function">
    <text evidence="4">Associates with the EF-Tu.GDP complex and induces the exchange of GDP to GTP. It remains bound to the aminoacyl-tRNA.EF-Tu.GTP complex up to the GTP hydrolysis stage on the ribosome.</text>
</comment>
<dbReference type="Gene3D" id="1.10.8.10">
    <property type="entry name" value="DNA helicase RuvA subunit, C-terminal domain"/>
    <property type="match status" value="1"/>
</dbReference>
<dbReference type="GO" id="GO:0005739">
    <property type="term" value="C:mitochondrion"/>
    <property type="evidence" value="ECO:0007669"/>
    <property type="project" value="UniProtKB-SubCell"/>
</dbReference>
<keyword evidence="2 4" id="KW-0251">Elongation factor</keyword>
<keyword evidence="7" id="KW-1185">Reference proteome</keyword>
<protein>
    <recommendedName>
        <fullName evidence="4">Elongation factor Ts, mitochondrial</fullName>
        <shortName evidence="4">EF-Ts</shortName>
        <shortName evidence="4">EF-TsMt</shortName>
    </recommendedName>
</protein>
<feature type="domain" description="Translation elongation factor EFTs/EF1B dimerisation" evidence="5">
    <location>
        <begin position="94"/>
        <end position="324"/>
    </location>
</feature>
<dbReference type="GO" id="GO:0003746">
    <property type="term" value="F:translation elongation factor activity"/>
    <property type="evidence" value="ECO:0007669"/>
    <property type="project" value="UniProtKB-UniRule"/>
</dbReference>
<dbReference type="Pfam" id="PF25025">
    <property type="entry name" value="EF-Ts_N"/>
    <property type="match status" value="1"/>
</dbReference>
<gene>
    <name evidence="6" type="ORF">DGAL_LOCUS9254</name>
</gene>
<dbReference type="InterPro" id="IPR014039">
    <property type="entry name" value="Transl_elong_EFTs/EF1B_dimer"/>
</dbReference>
<dbReference type="GO" id="GO:0070125">
    <property type="term" value="P:mitochondrial translational elongation"/>
    <property type="evidence" value="ECO:0007669"/>
    <property type="project" value="TreeGrafter"/>
</dbReference>
<dbReference type="AlphaFoldDB" id="A0A8J2RRK7"/>
<evidence type="ECO:0000256" key="2">
    <source>
        <dbReference type="ARBA" id="ARBA00022768"/>
    </source>
</evidence>
<evidence type="ECO:0000313" key="7">
    <source>
        <dbReference type="Proteomes" id="UP000789390"/>
    </source>
</evidence>
<proteinExistence type="inferred from homology"/>
<organism evidence="6 7">
    <name type="scientific">Daphnia galeata</name>
    <dbReference type="NCBI Taxonomy" id="27404"/>
    <lineage>
        <taxon>Eukaryota</taxon>
        <taxon>Metazoa</taxon>
        <taxon>Ecdysozoa</taxon>
        <taxon>Arthropoda</taxon>
        <taxon>Crustacea</taxon>
        <taxon>Branchiopoda</taxon>
        <taxon>Diplostraca</taxon>
        <taxon>Cladocera</taxon>
        <taxon>Anomopoda</taxon>
        <taxon>Daphniidae</taxon>
        <taxon>Daphnia</taxon>
    </lineage>
</organism>
<dbReference type="InterPro" id="IPR018101">
    <property type="entry name" value="Transl_elong_Ts_CS"/>
</dbReference>
<dbReference type="Proteomes" id="UP000789390">
    <property type="component" value="Unassembled WGS sequence"/>
</dbReference>
<name>A0A8J2RRK7_9CRUS</name>
<evidence type="ECO:0000256" key="1">
    <source>
        <dbReference type="ARBA" id="ARBA00005532"/>
    </source>
</evidence>
<dbReference type="OrthoDB" id="277235at2759"/>
<dbReference type="EMBL" id="CAKKLH010000218">
    <property type="protein sequence ID" value="CAH0106104.1"/>
    <property type="molecule type" value="Genomic_DNA"/>
</dbReference>
<comment type="caution">
    <text evidence="6">The sequence shown here is derived from an EMBL/GenBank/DDBJ whole genome shotgun (WGS) entry which is preliminary data.</text>
</comment>
<dbReference type="PROSITE" id="PS01126">
    <property type="entry name" value="EF_TS_1"/>
    <property type="match status" value="1"/>
</dbReference>
<dbReference type="SUPFAM" id="SSF46934">
    <property type="entry name" value="UBA-like"/>
    <property type="match status" value="1"/>
</dbReference>
<dbReference type="PANTHER" id="PTHR11741:SF0">
    <property type="entry name" value="ELONGATION FACTOR TS, MITOCHONDRIAL"/>
    <property type="match status" value="1"/>
</dbReference>